<accession>A0A9X2IPR9</accession>
<evidence type="ECO:0000313" key="3">
    <source>
        <dbReference type="EMBL" id="MCM3715131.1"/>
    </source>
</evidence>
<keyword evidence="1" id="KW-1133">Transmembrane helix</keyword>
<dbReference type="InterPro" id="IPR008993">
    <property type="entry name" value="TIMP-like_OB-fold"/>
</dbReference>
<reference evidence="3" key="1">
    <citation type="submission" date="2022-05" db="EMBL/GenBank/DDBJ databases">
        <title>Comparative Genomics of Spacecraft Associated Microbes.</title>
        <authorList>
            <person name="Tran M.T."/>
            <person name="Wright A."/>
            <person name="Seuylemezian A."/>
            <person name="Eisen J."/>
            <person name="Coil D."/>
        </authorList>
    </citation>
    <scope>NUCLEOTIDE SEQUENCE</scope>
    <source>
        <strain evidence="3">214.1.1</strain>
    </source>
</reference>
<dbReference type="AlphaFoldDB" id="A0A9X2IPR9"/>
<comment type="caution">
    <text evidence="3">The sequence shown here is derived from an EMBL/GenBank/DDBJ whole genome shotgun (WGS) entry which is preliminary data.</text>
</comment>
<dbReference type="RefSeq" id="WP_251223890.1">
    <property type="nucleotide sequence ID" value="NZ_JAMBOL010000012.1"/>
</dbReference>
<feature type="chain" id="PRO_5040797590" description="CbiN domain protein" evidence="2">
    <location>
        <begin position="25"/>
        <end position="186"/>
    </location>
</feature>
<evidence type="ECO:0000256" key="1">
    <source>
        <dbReference type="SAM" id="Phobius"/>
    </source>
</evidence>
<keyword evidence="2" id="KW-0732">Signal</keyword>
<gene>
    <name evidence="3" type="ORF">M3202_13665</name>
</gene>
<feature type="signal peptide" evidence="2">
    <location>
        <begin position="1"/>
        <end position="24"/>
    </location>
</feature>
<keyword evidence="4" id="KW-1185">Reference proteome</keyword>
<organism evidence="3 4">
    <name type="scientific">Halalkalibacter oceani</name>
    <dbReference type="NCBI Taxonomy" id="1653776"/>
    <lineage>
        <taxon>Bacteria</taxon>
        <taxon>Bacillati</taxon>
        <taxon>Bacillota</taxon>
        <taxon>Bacilli</taxon>
        <taxon>Bacillales</taxon>
        <taxon>Bacillaceae</taxon>
        <taxon>Halalkalibacter</taxon>
    </lineage>
</organism>
<name>A0A9X2IPR9_9BACI</name>
<keyword evidence="1" id="KW-0812">Transmembrane</keyword>
<protein>
    <recommendedName>
        <fullName evidence="5">CbiN domain protein</fullName>
    </recommendedName>
</protein>
<feature type="transmembrane region" description="Helical" evidence="1">
    <location>
        <begin position="161"/>
        <end position="179"/>
    </location>
</feature>
<keyword evidence="1" id="KW-0472">Membrane</keyword>
<dbReference type="SUPFAM" id="SSF50242">
    <property type="entry name" value="TIMP-like"/>
    <property type="match status" value="1"/>
</dbReference>
<dbReference type="PROSITE" id="PS51257">
    <property type="entry name" value="PROKAR_LIPOPROTEIN"/>
    <property type="match status" value="1"/>
</dbReference>
<dbReference type="Gene3D" id="2.40.50.120">
    <property type="match status" value="1"/>
</dbReference>
<dbReference type="EMBL" id="JAMBOL010000012">
    <property type="protein sequence ID" value="MCM3715131.1"/>
    <property type="molecule type" value="Genomic_DNA"/>
</dbReference>
<dbReference type="Proteomes" id="UP001139179">
    <property type="component" value="Unassembled WGS sequence"/>
</dbReference>
<evidence type="ECO:0000256" key="2">
    <source>
        <dbReference type="SAM" id="SignalP"/>
    </source>
</evidence>
<evidence type="ECO:0000313" key="4">
    <source>
        <dbReference type="Proteomes" id="UP001139179"/>
    </source>
</evidence>
<evidence type="ECO:0008006" key="5">
    <source>
        <dbReference type="Google" id="ProtNLM"/>
    </source>
</evidence>
<sequence length="186" mass="20076">MKKVSLYGLLILLLCSLFPLSASACSCLENAGVEEALERAEAVFSGKVLDVKEQKGADGYLAKAVHFSVDRAWKGVDQTEIIIATGLGGGDCGIDFVVGEEYLVYANQSSWHADISPLEAIICSRTAHLDAAEEDLRQLGEGTQPLHDVELVIEQSSPVNWWAGAIGGMGVLVVIGFLWKRKRSKK</sequence>
<proteinExistence type="predicted"/>